<evidence type="ECO:0000313" key="3">
    <source>
        <dbReference type="Proteomes" id="UP000024547"/>
    </source>
</evidence>
<gene>
    <name evidence="2" type="ORF">HY36_12610</name>
</gene>
<feature type="region of interest" description="Disordered" evidence="1">
    <location>
        <begin position="1"/>
        <end position="47"/>
    </location>
</feature>
<organism evidence="2 3">
    <name type="scientific">Hyphomonas atlantica</name>
    <dbReference type="NCBI Taxonomy" id="1280948"/>
    <lineage>
        <taxon>Bacteria</taxon>
        <taxon>Pseudomonadati</taxon>
        <taxon>Pseudomonadota</taxon>
        <taxon>Alphaproteobacteria</taxon>
        <taxon>Hyphomonadales</taxon>
        <taxon>Hyphomonadaceae</taxon>
        <taxon>Hyphomonas</taxon>
    </lineage>
</organism>
<evidence type="ECO:0000313" key="2">
    <source>
        <dbReference type="EMBL" id="KCZ64681.1"/>
    </source>
</evidence>
<dbReference type="EMBL" id="AWFH01000002">
    <property type="protein sequence ID" value="KCZ64681.1"/>
    <property type="molecule type" value="Genomic_DNA"/>
</dbReference>
<dbReference type="InterPro" id="IPR049805">
    <property type="entry name" value="Lasso_benenodin"/>
</dbReference>
<name>A0A059EAF3_9PROT</name>
<protein>
    <submittedName>
        <fullName evidence="2">Uncharacterized protein</fullName>
    </submittedName>
</protein>
<proteinExistence type="predicted"/>
<dbReference type="PATRIC" id="fig|1280948.3.peg.761"/>
<dbReference type="STRING" id="1280948.HY36_12610"/>
<evidence type="ECO:0000256" key="1">
    <source>
        <dbReference type="SAM" id="MobiDB-lite"/>
    </source>
</evidence>
<dbReference type="OrthoDB" id="7620273at2"/>
<comment type="caution">
    <text evidence="2">The sequence shown here is derived from an EMBL/GenBank/DDBJ whole genome shotgun (WGS) entry which is preliminary data.</text>
</comment>
<accession>A0A059EAF3</accession>
<dbReference type="RefSeq" id="WP_155841683.1">
    <property type="nucleotide sequence ID" value="NZ_AWFH01000002.1"/>
</dbReference>
<dbReference type="Proteomes" id="UP000024547">
    <property type="component" value="Unassembled WGS sequence"/>
</dbReference>
<reference evidence="2 3" key="1">
    <citation type="journal article" date="2014" name="Antonie Van Leeuwenhoek">
        <title>Hyphomonas beringensis sp. nov. and Hyphomonas chukchiensis sp. nov., isolated from surface seawater of the Bering Sea and Chukchi Sea.</title>
        <authorList>
            <person name="Li C."/>
            <person name="Lai Q."/>
            <person name="Li G."/>
            <person name="Dong C."/>
            <person name="Wang J."/>
            <person name="Liao Y."/>
            <person name="Shao Z."/>
        </authorList>
    </citation>
    <scope>NUCLEOTIDE SEQUENCE [LARGE SCALE GENOMIC DNA]</scope>
    <source>
        <strain evidence="2 3">22II1-22F38</strain>
    </source>
</reference>
<dbReference type="AlphaFoldDB" id="A0A059EAF3"/>
<keyword evidence="3" id="KW-1185">Reference proteome</keyword>
<sequence>MERDRFDPTALEESDLLDLGSVSEETKGRFMQPFEFGVSPTSRDEAG</sequence>
<dbReference type="Pfam" id="PF24178">
    <property type="entry name" value="Subterisin"/>
    <property type="match status" value="1"/>
</dbReference>